<dbReference type="Proteomes" id="UP000299102">
    <property type="component" value="Unassembled WGS sequence"/>
</dbReference>
<dbReference type="EMBL" id="BGZK01002158">
    <property type="protein sequence ID" value="GBP91307.1"/>
    <property type="molecule type" value="Genomic_DNA"/>
</dbReference>
<evidence type="ECO:0000313" key="1">
    <source>
        <dbReference type="EMBL" id="GBP91307.1"/>
    </source>
</evidence>
<evidence type="ECO:0000313" key="2">
    <source>
        <dbReference type="Proteomes" id="UP000299102"/>
    </source>
</evidence>
<comment type="caution">
    <text evidence="1">The sequence shown here is derived from an EMBL/GenBank/DDBJ whole genome shotgun (WGS) entry which is preliminary data.</text>
</comment>
<dbReference type="AlphaFoldDB" id="A0A4C1ZXG1"/>
<name>A0A4C1ZXG1_EUMVA</name>
<organism evidence="1 2">
    <name type="scientific">Eumeta variegata</name>
    <name type="common">Bagworm moth</name>
    <name type="synonym">Eumeta japonica</name>
    <dbReference type="NCBI Taxonomy" id="151549"/>
    <lineage>
        <taxon>Eukaryota</taxon>
        <taxon>Metazoa</taxon>
        <taxon>Ecdysozoa</taxon>
        <taxon>Arthropoda</taxon>
        <taxon>Hexapoda</taxon>
        <taxon>Insecta</taxon>
        <taxon>Pterygota</taxon>
        <taxon>Neoptera</taxon>
        <taxon>Endopterygota</taxon>
        <taxon>Lepidoptera</taxon>
        <taxon>Glossata</taxon>
        <taxon>Ditrysia</taxon>
        <taxon>Tineoidea</taxon>
        <taxon>Psychidae</taxon>
        <taxon>Oiketicinae</taxon>
        <taxon>Eumeta</taxon>
    </lineage>
</organism>
<proteinExistence type="predicted"/>
<reference evidence="1 2" key="1">
    <citation type="journal article" date="2019" name="Commun. Biol.">
        <title>The bagworm genome reveals a unique fibroin gene that provides high tensile strength.</title>
        <authorList>
            <person name="Kono N."/>
            <person name="Nakamura H."/>
            <person name="Ohtoshi R."/>
            <person name="Tomita M."/>
            <person name="Numata K."/>
            <person name="Arakawa K."/>
        </authorList>
    </citation>
    <scope>NUCLEOTIDE SEQUENCE [LARGE SCALE GENOMIC DNA]</scope>
</reference>
<gene>
    <name evidence="1" type="ORF">EVAR_68490_1</name>
</gene>
<keyword evidence="2" id="KW-1185">Reference proteome</keyword>
<sequence>MYFRVVDPPIRVNRIWHFIASRTSLKTHIHTDIYIYITAMSHPAADGRVSAIDGRMMDGLPKERSSRAIRKMCPLMPKSDRNEIEAVAAPTLSVFRPGPNAPSLALPRRPSCIAFATR</sequence>
<accession>A0A4C1ZXG1</accession>
<protein>
    <submittedName>
        <fullName evidence="1">Uncharacterized protein</fullName>
    </submittedName>
</protein>